<sequence>MSGEGRSGRSTPSSWDGSQFSIDSQYSQNSNSPSFRGPGSNSTPKQKTCLLLMEKDTQWTLLDSRYRGCISQIESLHQAGQGNSAECIKLTLRRNDFQEQIELLEDEIYRTGPCPKQACAIHQRETQVRSTRFSNEKFEVISPKKAAKIRKINSTPEIQLENKFEQLMEVDKQNDQEEVKKSENDIPAVNLLMDSNYNLTLQEIANKFPKTTNKLVKGFISITADTEENRNNIINYLNETNKEYVLSEKREDRPLKIIIKRLPIDHSKELIQQDLENQNFKVIRISQLRNFKLKSFHPIFLVEIAKKGNYTNIFNLKSINHLSVKIESYRKKNKATICFKCSRFFHSARNCMCQARCIKCSKNHETRDCDIKTRIESPKCINCLETGHLASWRGCPKFPNINRINNRQTYAQKVKNTPNSVPPPHKNLIETKVPTNQDMNEVSDLLNAIKIIKDALKEFPNILEISKQLKHCKDKQDRFNLLLQIFN</sequence>
<dbReference type="Proteomes" id="UP000499080">
    <property type="component" value="Unassembled WGS sequence"/>
</dbReference>
<name>A0A4Y2KQ57_ARAVE</name>
<feature type="domain" description="Pre-C2HC" evidence="2">
    <location>
        <begin position="269"/>
        <end position="333"/>
    </location>
</feature>
<dbReference type="PANTHER" id="PTHR33273:SF2">
    <property type="entry name" value="ENDONUCLEASE_EXONUCLEASE_PHOSPHATASE DOMAIN-CONTAINING PROTEIN"/>
    <property type="match status" value="1"/>
</dbReference>
<dbReference type="Pfam" id="PF07530">
    <property type="entry name" value="PRE_C2HC"/>
    <property type="match status" value="1"/>
</dbReference>
<keyword evidence="4" id="KW-1185">Reference proteome</keyword>
<dbReference type="AlphaFoldDB" id="A0A4Y2KQ57"/>
<dbReference type="OrthoDB" id="6434386at2759"/>
<proteinExistence type="predicted"/>
<evidence type="ECO:0000259" key="2">
    <source>
        <dbReference type="Pfam" id="PF07530"/>
    </source>
</evidence>
<dbReference type="InterPro" id="IPR006579">
    <property type="entry name" value="Pre_C2HC_dom"/>
</dbReference>
<gene>
    <name evidence="3" type="primary">ORF1_114</name>
    <name evidence="3" type="ORF">AVEN_20479_1</name>
</gene>
<dbReference type="EMBL" id="BGPR01004880">
    <property type="protein sequence ID" value="GBN04398.1"/>
    <property type="molecule type" value="Genomic_DNA"/>
</dbReference>
<evidence type="ECO:0000256" key="1">
    <source>
        <dbReference type="SAM" id="MobiDB-lite"/>
    </source>
</evidence>
<protein>
    <submittedName>
        <fullName evidence="3">Nucleic-acid-binding protein from transposon X-element</fullName>
    </submittedName>
</protein>
<evidence type="ECO:0000313" key="4">
    <source>
        <dbReference type="Proteomes" id="UP000499080"/>
    </source>
</evidence>
<comment type="caution">
    <text evidence="3">The sequence shown here is derived from an EMBL/GenBank/DDBJ whole genome shotgun (WGS) entry which is preliminary data.</text>
</comment>
<feature type="compositionally biased region" description="Polar residues" evidence="1">
    <location>
        <begin position="8"/>
        <end position="45"/>
    </location>
</feature>
<evidence type="ECO:0000313" key="3">
    <source>
        <dbReference type="EMBL" id="GBN04398.1"/>
    </source>
</evidence>
<reference evidence="3 4" key="1">
    <citation type="journal article" date="2019" name="Sci. Rep.">
        <title>Orb-weaving spider Araneus ventricosus genome elucidates the spidroin gene catalogue.</title>
        <authorList>
            <person name="Kono N."/>
            <person name="Nakamura H."/>
            <person name="Ohtoshi R."/>
            <person name="Moran D.A.P."/>
            <person name="Shinohara A."/>
            <person name="Yoshida Y."/>
            <person name="Fujiwara M."/>
            <person name="Mori M."/>
            <person name="Tomita M."/>
            <person name="Arakawa K."/>
        </authorList>
    </citation>
    <scope>NUCLEOTIDE SEQUENCE [LARGE SCALE GENOMIC DNA]</scope>
</reference>
<dbReference type="PANTHER" id="PTHR33273">
    <property type="entry name" value="DOMAIN-CONTAINING PROTEIN, PUTATIVE-RELATED"/>
    <property type="match status" value="1"/>
</dbReference>
<feature type="region of interest" description="Disordered" evidence="1">
    <location>
        <begin position="1"/>
        <end position="45"/>
    </location>
</feature>
<accession>A0A4Y2KQ57</accession>
<organism evidence="3 4">
    <name type="scientific">Araneus ventricosus</name>
    <name type="common">Orbweaver spider</name>
    <name type="synonym">Epeira ventricosa</name>
    <dbReference type="NCBI Taxonomy" id="182803"/>
    <lineage>
        <taxon>Eukaryota</taxon>
        <taxon>Metazoa</taxon>
        <taxon>Ecdysozoa</taxon>
        <taxon>Arthropoda</taxon>
        <taxon>Chelicerata</taxon>
        <taxon>Arachnida</taxon>
        <taxon>Araneae</taxon>
        <taxon>Araneomorphae</taxon>
        <taxon>Entelegynae</taxon>
        <taxon>Araneoidea</taxon>
        <taxon>Araneidae</taxon>
        <taxon>Araneus</taxon>
    </lineage>
</organism>